<evidence type="ECO:0000256" key="1">
    <source>
        <dbReference type="ARBA" id="ARBA00022679"/>
    </source>
</evidence>
<accession>A0ABP6LU39</accession>
<dbReference type="RefSeq" id="WP_344682120.1">
    <property type="nucleotide sequence ID" value="NZ_BAAAVT010000006.1"/>
</dbReference>
<evidence type="ECO:0000256" key="2">
    <source>
        <dbReference type="ARBA" id="ARBA00023315"/>
    </source>
</evidence>
<dbReference type="Pfam" id="PF00583">
    <property type="entry name" value="Acetyltransf_1"/>
    <property type="match status" value="2"/>
</dbReference>
<organism evidence="4 5">
    <name type="scientific">Nesterenkonia aethiopica</name>
    <dbReference type="NCBI Taxonomy" id="269144"/>
    <lineage>
        <taxon>Bacteria</taxon>
        <taxon>Bacillati</taxon>
        <taxon>Actinomycetota</taxon>
        <taxon>Actinomycetes</taxon>
        <taxon>Micrococcales</taxon>
        <taxon>Micrococcaceae</taxon>
        <taxon>Nesterenkonia</taxon>
    </lineage>
</organism>
<feature type="domain" description="N-acetyltransferase" evidence="3">
    <location>
        <begin position="158"/>
        <end position="308"/>
    </location>
</feature>
<sequence length="308" mass="33985">MTTPAPSLAPRFRDATREDLPRIVELIRDDAVAAERTGTYSPAHERGFDAVVASENDELIVAELDGEVIGVMQLTFIPGIARQGVTRLHVEAVRVDRRLRGQGIGEKMMRHAEDRGLARGCGLAQLTSDVVRQDAHRFYERLGYAPSHVGFKKHLSPVELHEVTVDDPLARQAQQAYVTELHERFGFAPGPLDVPEPGSRYLVAVCEDRPVAYGGIRPAVGRAGAIIDGAAEIKRLWVDPQRRGAGLASRLVRRLEELARAAGHRRVLLDTHSALSEAIAFYEHAGYRRVDPYNDSASAELYFAKDLS</sequence>
<dbReference type="PANTHER" id="PTHR43877:SF2">
    <property type="entry name" value="AMINOALKYLPHOSPHONATE N-ACETYLTRANSFERASE-RELATED"/>
    <property type="match status" value="1"/>
</dbReference>
<dbReference type="SUPFAM" id="SSF55729">
    <property type="entry name" value="Acyl-CoA N-acyltransferases (Nat)"/>
    <property type="match status" value="2"/>
</dbReference>
<name>A0ABP6LU39_9MICC</name>
<feature type="domain" description="N-acetyltransferase" evidence="3">
    <location>
        <begin position="10"/>
        <end position="166"/>
    </location>
</feature>
<gene>
    <name evidence="4" type="ORF">GCM10010529_11300</name>
</gene>
<dbReference type="InterPro" id="IPR016181">
    <property type="entry name" value="Acyl_CoA_acyltransferase"/>
</dbReference>
<dbReference type="PANTHER" id="PTHR43877">
    <property type="entry name" value="AMINOALKYLPHOSPHONATE N-ACETYLTRANSFERASE-RELATED-RELATED"/>
    <property type="match status" value="1"/>
</dbReference>
<dbReference type="CDD" id="cd04301">
    <property type="entry name" value="NAT_SF"/>
    <property type="match status" value="2"/>
</dbReference>
<dbReference type="InterPro" id="IPR050832">
    <property type="entry name" value="Bact_Acetyltransf"/>
</dbReference>
<protein>
    <recommendedName>
        <fullName evidence="3">N-acetyltransferase domain-containing protein</fullName>
    </recommendedName>
</protein>
<evidence type="ECO:0000313" key="4">
    <source>
        <dbReference type="EMBL" id="GAA3059356.1"/>
    </source>
</evidence>
<evidence type="ECO:0000313" key="5">
    <source>
        <dbReference type="Proteomes" id="UP001500236"/>
    </source>
</evidence>
<dbReference type="Gene3D" id="3.40.630.30">
    <property type="match status" value="2"/>
</dbReference>
<evidence type="ECO:0000259" key="3">
    <source>
        <dbReference type="PROSITE" id="PS51186"/>
    </source>
</evidence>
<keyword evidence="5" id="KW-1185">Reference proteome</keyword>
<proteinExistence type="predicted"/>
<dbReference type="InterPro" id="IPR000182">
    <property type="entry name" value="GNAT_dom"/>
</dbReference>
<dbReference type="PROSITE" id="PS51186">
    <property type="entry name" value="GNAT"/>
    <property type="match status" value="2"/>
</dbReference>
<reference evidence="5" key="1">
    <citation type="journal article" date="2019" name="Int. J. Syst. Evol. Microbiol.">
        <title>The Global Catalogue of Microorganisms (GCM) 10K type strain sequencing project: providing services to taxonomists for standard genome sequencing and annotation.</title>
        <authorList>
            <consortium name="The Broad Institute Genomics Platform"/>
            <consortium name="The Broad Institute Genome Sequencing Center for Infectious Disease"/>
            <person name="Wu L."/>
            <person name="Ma J."/>
        </authorList>
    </citation>
    <scope>NUCLEOTIDE SEQUENCE [LARGE SCALE GENOMIC DNA]</scope>
    <source>
        <strain evidence="5">JCM 14309</strain>
    </source>
</reference>
<dbReference type="EMBL" id="BAAAVT010000006">
    <property type="protein sequence ID" value="GAA3059356.1"/>
    <property type="molecule type" value="Genomic_DNA"/>
</dbReference>
<keyword evidence="1" id="KW-0808">Transferase</keyword>
<comment type="caution">
    <text evidence="4">The sequence shown here is derived from an EMBL/GenBank/DDBJ whole genome shotgun (WGS) entry which is preliminary data.</text>
</comment>
<dbReference type="Proteomes" id="UP001500236">
    <property type="component" value="Unassembled WGS sequence"/>
</dbReference>
<keyword evidence="2" id="KW-0012">Acyltransferase</keyword>